<dbReference type="GO" id="GO:0003676">
    <property type="term" value="F:nucleic acid binding"/>
    <property type="evidence" value="ECO:0007669"/>
    <property type="project" value="InterPro"/>
</dbReference>
<dbReference type="PANTHER" id="PTHR47765:SF2">
    <property type="entry name" value="EXONUCLEASE MUT-7 HOMOLOG"/>
    <property type="match status" value="1"/>
</dbReference>
<dbReference type="InterPro" id="IPR012337">
    <property type="entry name" value="RNaseH-like_sf"/>
</dbReference>
<dbReference type="AlphaFoldDB" id="A0A077YXN9"/>
<evidence type="ECO:0000259" key="1">
    <source>
        <dbReference type="Pfam" id="PF01612"/>
    </source>
</evidence>
<evidence type="ECO:0000313" key="3">
    <source>
        <dbReference type="Proteomes" id="UP000030665"/>
    </source>
</evidence>
<protein>
    <submittedName>
        <fullName evidence="2">DNA pol A exo1 domain containing protein</fullName>
    </submittedName>
</protein>
<dbReference type="GO" id="GO:0006139">
    <property type="term" value="P:nucleobase-containing compound metabolic process"/>
    <property type="evidence" value="ECO:0007669"/>
    <property type="project" value="InterPro"/>
</dbReference>
<name>A0A077YXN9_TRITR</name>
<reference evidence="2" key="1">
    <citation type="submission" date="2014-01" db="EMBL/GenBank/DDBJ databases">
        <authorList>
            <person name="Aslett M."/>
        </authorList>
    </citation>
    <scope>NUCLEOTIDE SEQUENCE</scope>
</reference>
<organism evidence="2 3">
    <name type="scientific">Trichuris trichiura</name>
    <name type="common">Whipworm</name>
    <name type="synonym">Trichocephalus trichiurus</name>
    <dbReference type="NCBI Taxonomy" id="36087"/>
    <lineage>
        <taxon>Eukaryota</taxon>
        <taxon>Metazoa</taxon>
        <taxon>Ecdysozoa</taxon>
        <taxon>Nematoda</taxon>
        <taxon>Enoplea</taxon>
        <taxon>Dorylaimia</taxon>
        <taxon>Trichinellida</taxon>
        <taxon>Trichuridae</taxon>
        <taxon>Trichuris</taxon>
    </lineage>
</organism>
<reference evidence="2" key="2">
    <citation type="submission" date="2014-03" db="EMBL/GenBank/DDBJ databases">
        <title>The whipworm genome and dual-species transcriptomics of an intimate host-pathogen interaction.</title>
        <authorList>
            <person name="Foth B.J."/>
            <person name="Tsai I.J."/>
            <person name="Reid A.J."/>
            <person name="Bancroft A.J."/>
            <person name="Nichol S."/>
            <person name="Tracey A."/>
            <person name="Holroyd N."/>
            <person name="Cotton J.A."/>
            <person name="Stanley E.J."/>
            <person name="Zarowiecki M."/>
            <person name="Liu J.Z."/>
            <person name="Huckvale T."/>
            <person name="Cooper P.J."/>
            <person name="Grencis R.K."/>
            <person name="Berriman M."/>
        </authorList>
    </citation>
    <scope>NUCLEOTIDE SEQUENCE [LARGE SCALE GENOMIC DNA]</scope>
</reference>
<dbReference type="SUPFAM" id="SSF53098">
    <property type="entry name" value="Ribonuclease H-like"/>
    <property type="match status" value="1"/>
</dbReference>
<evidence type="ECO:0000313" key="2">
    <source>
        <dbReference type="EMBL" id="CDW52549.1"/>
    </source>
</evidence>
<feature type="domain" description="3'-5' exonuclease" evidence="1">
    <location>
        <begin position="398"/>
        <end position="596"/>
    </location>
</feature>
<accession>A0A077YXN9</accession>
<dbReference type="Pfam" id="PF01612">
    <property type="entry name" value="DNA_pol_A_exo1"/>
    <property type="match status" value="1"/>
</dbReference>
<dbReference type="Gene3D" id="3.30.420.10">
    <property type="entry name" value="Ribonuclease H-like superfamily/Ribonuclease H"/>
    <property type="match status" value="1"/>
</dbReference>
<dbReference type="PANTHER" id="PTHR47765">
    <property type="entry name" value="3'-5' EXONUCLEASE DOMAIN-CONTAINING PROTEIN"/>
    <property type="match status" value="1"/>
</dbReference>
<dbReference type="InterPro" id="IPR052408">
    <property type="entry name" value="Exonuclease_MUT-7-like"/>
</dbReference>
<dbReference type="Proteomes" id="UP000030665">
    <property type="component" value="Unassembled WGS sequence"/>
</dbReference>
<proteinExistence type="predicted"/>
<dbReference type="EMBL" id="HG805826">
    <property type="protein sequence ID" value="CDW52549.1"/>
    <property type="molecule type" value="Genomic_DNA"/>
</dbReference>
<dbReference type="STRING" id="36087.A0A077YXN9"/>
<sequence>MSSDEQPTVSNVCEEKTIDDVSEGISNLKPTVSSPCDEQPVDDVIKEILKLKTISESDLESMFTCVKKSPVRSYHKFSKLFKALPNPLCNVLQLIESCPDGMNSATVDSMKRFLSAFFDWKNASSFSEVEVTEELKVRALNVMTAFHMSLLPIVDQIYGLKSAKELCIAHIRTLIKDNRYCDAAGCALRFELCSEFNEVDIALPLVLLHEQRLALSYLECDVVQLTNLLRLIDSHLHPLSKFHRFVRQYRPLKPKRQEFAIGNAERFLKSAIKRFKLNVSEVAPNFEYRCLVRGVHYFIKLRYKEMELPAICFSELMDDILLRYPSLRNFTISEISKMNDMYEVYRICQLFGIDGSNVVYRHFPYYGGNYPMPHGPLILAQDLPAPTCLRLPPNVFIRFVRDAVGFKLAVEHAKRARLAALDTEWAPTIGFQSEDTIAALLQMAIGNIVYLVEIDELVRNSSAQDIIQAFEELFCSVTVLKLGYDFSNQDVKALISAVPFCTSVFSRTRNLVCIRNHALSVINSVFGFNCPKKFSSLYNNQKGNCGLKNLCKVVLDVDLDKRQRLSNWKRRPLRPEQVEYAALDVYCLLMIYQKLSTLAAST</sequence>
<dbReference type="OrthoDB" id="18193at2759"/>
<dbReference type="InterPro" id="IPR036397">
    <property type="entry name" value="RNaseH_sf"/>
</dbReference>
<dbReference type="GO" id="GO:0008408">
    <property type="term" value="F:3'-5' exonuclease activity"/>
    <property type="evidence" value="ECO:0007669"/>
    <property type="project" value="InterPro"/>
</dbReference>
<gene>
    <name evidence="2" type="ORF">TTRE_0000081101</name>
</gene>
<dbReference type="InterPro" id="IPR002562">
    <property type="entry name" value="3'-5'_exonuclease_dom"/>
</dbReference>
<keyword evidence="3" id="KW-1185">Reference proteome</keyword>